<comment type="caution">
    <text evidence="4">The sequence shown here is derived from an EMBL/GenBank/DDBJ whole genome shotgun (WGS) entry which is preliminary data.</text>
</comment>
<evidence type="ECO:0000259" key="3">
    <source>
        <dbReference type="Pfam" id="PF00339"/>
    </source>
</evidence>
<dbReference type="AlphaFoldDB" id="A0A2A4K7K0"/>
<organism evidence="4">
    <name type="scientific">Heliothis virescens</name>
    <name type="common">Tobacco budworm moth</name>
    <dbReference type="NCBI Taxonomy" id="7102"/>
    <lineage>
        <taxon>Eukaryota</taxon>
        <taxon>Metazoa</taxon>
        <taxon>Ecdysozoa</taxon>
        <taxon>Arthropoda</taxon>
        <taxon>Hexapoda</taxon>
        <taxon>Insecta</taxon>
        <taxon>Pterygota</taxon>
        <taxon>Neoptera</taxon>
        <taxon>Endopterygota</taxon>
        <taxon>Lepidoptera</taxon>
        <taxon>Glossata</taxon>
        <taxon>Ditrysia</taxon>
        <taxon>Noctuoidea</taxon>
        <taxon>Noctuidae</taxon>
        <taxon>Heliothinae</taxon>
        <taxon>Heliothis</taxon>
    </lineage>
</organism>
<evidence type="ECO:0000313" key="4">
    <source>
        <dbReference type="EMBL" id="PCG79630.1"/>
    </source>
</evidence>
<sequence length="380" mass="42288">MGFENGVVTLNNASHTYLSGQTINGHLSFSLDDVKVIHGIYVEAKGFRKVHWTSERRSWLFPRFSYKVDHESYEVCFRRTTFLCGGVTGDYVIKSGRHDFKFDCPIPVHCPSSFEGKYEQTRYSFNIVMLTTGIFSYDKKIVVPFRVQCSKPKYKPMEFQLDENWCVSVAYSQMPLELATGIERPGQVLNIEVTCKNKKTSNIKKVVLHTNQSVGSKATQSIAASDTETSKMNNTVAQVKKDPTSNPTKRNWIVEFQVFTKVDGGQTKPIVLGTIPLTRLPTNMMIPLIPPPGESTSLPPAIVINPPIIMNSRNNGGCPRFSSKGCALNRVPMGESKTTGDPPSYWHSVSTPVPRAADNVDGSTEKNPLDTIPEVTSNQQ</sequence>
<reference evidence="4" key="1">
    <citation type="submission" date="2017-09" db="EMBL/GenBank/DDBJ databases">
        <title>Contemporary evolution of a Lepidopteran species, Heliothis virescens, in response to modern agricultural practices.</title>
        <authorList>
            <person name="Fritz M.L."/>
            <person name="Deyonke A.M."/>
            <person name="Papanicolaou A."/>
            <person name="Micinski S."/>
            <person name="Westbrook J."/>
            <person name="Gould F."/>
        </authorList>
    </citation>
    <scope>NUCLEOTIDE SEQUENCE [LARGE SCALE GENOMIC DNA]</scope>
    <source>
        <strain evidence="4">HvINT-</strain>
        <tissue evidence="4">Whole body</tissue>
    </source>
</reference>
<protein>
    <recommendedName>
        <fullName evidence="3">Arrestin-like N-terminal domain-containing protein</fullName>
    </recommendedName>
</protein>
<feature type="compositionally biased region" description="Polar residues" evidence="2">
    <location>
        <begin position="336"/>
        <end position="351"/>
    </location>
</feature>
<dbReference type="SUPFAM" id="SSF81296">
    <property type="entry name" value="E set domains"/>
    <property type="match status" value="1"/>
</dbReference>
<dbReference type="GO" id="GO:0005737">
    <property type="term" value="C:cytoplasm"/>
    <property type="evidence" value="ECO:0007669"/>
    <property type="project" value="TreeGrafter"/>
</dbReference>
<feature type="region of interest" description="Disordered" evidence="2">
    <location>
        <begin position="219"/>
        <end position="244"/>
    </location>
</feature>
<dbReference type="EMBL" id="NWSH01000093">
    <property type="protein sequence ID" value="PCG79630.1"/>
    <property type="molecule type" value="Genomic_DNA"/>
</dbReference>
<dbReference type="InterPro" id="IPR014756">
    <property type="entry name" value="Ig_E-set"/>
</dbReference>
<dbReference type="Pfam" id="PF00339">
    <property type="entry name" value="Arrestin_N"/>
    <property type="match status" value="1"/>
</dbReference>
<comment type="similarity">
    <text evidence="1">Belongs to the arrestin family.</text>
</comment>
<feature type="domain" description="Arrestin-like N-terminal" evidence="3">
    <location>
        <begin position="8"/>
        <end position="131"/>
    </location>
</feature>
<dbReference type="STRING" id="7102.A0A2A4K7K0"/>
<accession>A0A2A4K7K0</accession>
<proteinExistence type="inferred from homology"/>
<dbReference type="InterPro" id="IPR011021">
    <property type="entry name" value="Arrestin-like_N"/>
</dbReference>
<dbReference type="GO" id="GO:0015031">
    <property type="term" value="P:protein transport"/>
    <property type="evidence" value="ECO:0007669"/>
    <property type="project" value="TreeGrafter"/>
</dbReference>
<gene>
    <name evidence="4" type="ORF">B5V51_14718</name>
</gene>
<dbReference type="Gene3D" id="2.60.40.640">
    <property type="match status" value="1"/>
</dbReference>
<evidence type="ECO:0000256" key="2">
    <source>
        <dbReference type="SAM" id="MobiDB-lite"/>
    </source>
</evidence>
<evidence type="ECO:0000256" key="1">
    <source>
        <dbReference type="ARBA" id="ARBA00005298"/>
    </source>
</evidence>
<name>A0A2A4K7K0_HELVI</name>
<dbReference type="InterPro" id="IPR014752">
    <property type="entry name" value="Arrestin-like_C"/>
</dbReference>
<dbReference type="PANTHER" id="PTHR11188">
    <property type="entry name" value="ARRESTIN DOMAIN CONTAINING PROTEIN"/>
    <property type="match status" value="1"/>
</dbReference>
<feature type="compositionally biased region" description="Polar residues" evidence="2">
    <location>
        <begin position="219"/>
        <end position="237"/>
    </location>
</feature>
<feature type="region of interest" description="Disordered" evidence="2">
    <location>
        <begin position="333"/>
        <end position="380"/>
    </location>
</feature>
<dbReference type="PANTHER" id="PTHR11188:SF176">
    <property type="entry name" value="ARRESTIN DOMAIN-CONTAINING PROTEIN 1"/>
    <property type="match status" value="1"/>
</dbReference>
<dbReference type="InterPro" id="IPR050357">
    <property type="entry name" value="Arrestin_domain-protein"/>
</dbReference>